<evidence type="ECO:0000313" key="3">
    <source>
        <dbReference type="Proteomes" id="UP000186817"/>
    </source>
</evidence>
<organism evidence="2 3">
    <name type="scientific">Symbiodinium microadriaticum</name>
    <name type="common">Dinoflagellate</name>
    <name type="synonym">Zooxanthella microadriatica</name>
    <dbReference type="NCBI Taxonomy" id="2951"/>
    <lineage>
        <taxon>Eukaryota</taxon>
        <taxon>Sar</taxon>
        <taxon>Alveolata</taxon>
        <taxon>Dinophyceae</taxon>
        <taxon>Suessiales</taxon>
        <taxon>Symbiodiniaceae</taxon>
        <taxon>Symbiodinium</taxon>
    </lineage>
</organism>
<evidence type="ECO:0000256" key="1">
    <source>
        <dbReference type="SAM" id="MobiDB-lite"/>
    </source>
</evidence>
<comment type="caution">
    <text evidence="2">The sequence shown here is derived from an EMBL/GenBank/DDBJ whole genome shotgun (WGS) entry which is preliminary data.</text>
</comment>
<dbReference type="EMBL" id="LSRX01001586">
    <property type="protein sequence ID" value="OLP78623.1"/>
    <property type="molecule type" value="Genomic_DNA"/>
</dbReference>
<reference evidence="2 3" key="1">
    <citation type="submission" date="2016-02" db="EMBL/GenBank/DDBJ databases">
        <title>Genome analysis of coral dinoflagellate symbionts highlights evolutionary adaptations to a symbiotic lifestyle.</title>
        <authorList>
            <person name="Aranda M."/>
            <person name="Li Y."/>
            <person name="Liew Y.J."/>
            <person name="Baumgarten S."/>
            <person name="Simakov O."/>
            <person name="Wilson M."/>
            <person name="Piel J."/>
            <person name="Ashoor H."/>
            <person name="Bougouffa S."/>
            <person name="Bajic V.B."/>
            <person name="Ryu T."/>
            <person name="Ravasi T."/>
            <person name="Bayer T."/>
            <person name="Micklem G."/>
            <person name="Kim H."/>
            <person name="Bhak J."/>
            <person name="Lajeunesse T.C."/>
            <person name="Voolstra C.R."/>
        </authorList>
    </citation>
    <scope>NUCLEOTIDE SEQUENCE [LARGE SCALE GENOMIC DNA]</scope>
    <source>
        <strain evidence="2 3">CCMP2467</strain>
    </source>
</reference>
<proteinExistence type="predicted"/>
<keyword evidence="3" id="KW-1185">Reference proteome</keyword>
<protein>
    <submittedName>
        <fullName evidence="2">Uncharacterized protein</fullName>
    </submittedName>
</protein>
<name>A0A1Q9C6R5_SYMMI</name>
<dbReference type="Proteomes" id="UP000186817">
    <property type="component" value="Unassembled WGS sequence"/>
</dbReference>
<feature type="compositionally biased region" description="Polar residues" evidence="1">
    <location>
        <begin position="94"/>
        <end position="104"/>
    </location>
</feature>
<evidence type="ECO:0000313" key="2">
    <source>
        <dbReference type="EMBL" id="OLP78623.1"/>
    </source>
</evidence>
<gene>
    <name evidence="2" type="ORF">AK812_SmicGene41181</name>
</gene>
<dbReference type="AlphaFoldDB" id="A0A1Q9C6R5"/>
<feature type="region of interest" description="Disordered" evidence="1">
    <location>
        <begin position="91"/>
        <end position="123"/>
    </location>
</feature>
<sequence>MDDSCQDTCKEEPVTCEEVLWIRLSADLSVEILGSHPAQEALLSELGAVRGLSPAAVLTGVRFPKCPCEMSRTERGLELAYINTFITVREEESPQNGARRSQSAPVPRDADCSSSEEEGGGMAGYLTDLHQRVAAFQSQRNRHIPTTPGFVGNWRHR</sequence>
<accession>A0A1Q9C6R5</accession>